<sequence>MRKTIELDSLLTDIKSSVNKAKAAQNYLIEDYFEIIDEKLLAYYQDKAGNHNDIVADYLSKISKDIEEAQKVLETVLNNERSAEHGRY</sequence>
<organism evidence="1 2">
    <name type="scientific">Ohessyouella blattaphilus</name>
    <dbReference type="NCBI Taxonomy" id="2949333"/>
    <lineage>
        <taxon>Bacteria</taxon>
        <taxon>Bacillati</taxon>
        <taxon>Bacillota</taxon>
        <taxon>Clostridia</taxon>
        <taxon>Lachnospirales</taxon>
        <taxon>Lachnospiraceae</taxon>
        <taxon>Ohessyouella</taxon>
    </lineage>
</organism>
<name>A0ABT1EHY8_9FIRM</name>
<reference evidence="1 2" key="1">
    <citation type="journal article" date="2022" name="Genome Biol. Evol.">
        <title>Host diet, physiology and behaviors set the stage for Lachnospiraceae cladogenesis.</title>
        <authorList>
            <person name="Vera-Ponce De Leon A."/>
            <person name="Schneider M."/>
            <person name="Jahnes B.C."/>
            <person name="Sadowski V."/>
            <person name="Camuy-Velez L.A."/>
            <person name="Duan J."/>
            <person name="Sabree Z.L."/>
        </authorList>
    </citation>
    <scope>NUCLEOTIDE SEQUENCE [LARGE SCALE GENOMIC DNA]</scope>
    <source>
        <strain evidence="1 2">PAL227</strain>
    </source>
</reference>
<gene>
    <name evidence="1" type="ORF">NK118_08660</name>
</gene>
<evidence type="ECO:0000313" key="1">
    <source>
        <dbReference type="EMBL" id="MCP1110321.1"/>
    </source>
</evidence>
<dbReference type="Proteomes" id="UP001523565">
    <property type="component" value="Unassembled WGS sequence"/>
</dbReference>
<dbReference type="RefSeq" id="WP_262069201.1">
    <property type="nucleotide sequence ID" value="NZ_JAMXOC010000011.1"/>
</dbReference>
<keyword evidence="2" id="KW-1185">Reference proteome</keyword>
<protein>
    <submittedName>
        <fullName evidence="1">Uncharacterized protein</fullName>
    </submittedName>
</protein>
<dbReference type="EMBL" id="JAMZFV010000011">
    <property type="protein sequence ID" value="MCP1110321.1"/>
    <property type="molecule type" value="Genomic_DNA"/>
</dbReference>
<comment type="caution">
    <text evidence="1">The sequence shown here is derived from an EMBL/GenBank/DDBJ whole genome shotgun (WGS) entry which is preliminary data.</text>
</comment>
<accession>A0ABT1EHY8</accession>
<proteinExistence type="predicted"/>
<evidence type="ECO:0000313" key="2">
    <source>
        <dbReference type="Proteomes" id="UP001523565"/>
    </source>
</evidence>